<comment type="caution">
    <text evidence="1">The sequence shown here is derived from an EMBL/GenBank/DDBJ whole genome shotgun (WGS) entry which is preliminary data.</text>
</comment>
<dbReference type="RefSeq" id="XP_035321171.1">
    <property type="nucleotide sequence ID" value="XM_035469476.1"/>
</dbReference>
<proteinExistence type="predicted"/>
<evidence type="ECO:0000313" key="2">
    <source>
        <dbReference type="Proteomes" id="UP000749293"/>
    </source>
</evidence>
<keyword evidence="2" id="KW-1185">Reference proteome</keyword>
<name>A0A9P4YWV9_9HYPO</name>
<organism evidence="1 2">
    <name type="scientific">Geosmithia morbida</name>
    <dbReference type="NCBI Taxonomy" id="1094350"/>
    <lineage>
        <taxon>Eukaryota</taxon>
        <taxon>Fungi</taxon>
        <taxon>Dikarya</taxon>
        <taxon>Ascomycota</taxon>
        <taxon>Pezizomycotina</taxon>
        <taxon>Sordariomycetes</taxon>
        <taxon>Hypocreomycetidae</taxon>
        <taxon>Hypocreales</taxon>
        <taxon>Bionectriaceae</taxon>
        <taxon>Geosmithia</taxon>
    </lineage>
</organism>
<sequence>MCNTSSGSGTVAAFLRRDWFPAGHSDNTSVEFDNSG</sequence>
<dbReference type="AlphaFoldDB" id="A0A9P4YWV9"/>
<evidence type="ECO:0000313" key="1">
    <source>
        <dbReference type="EMBL" id="KAF4122519.1"/>
    </source>
</evidence>
<dbReference type="GeneID" id="55973734"/>
<dbReference type="Proteomes" id="UP000749293">
    <property type="component" value="Unassembled WGS sequence"/>
</dbReference>
<reference evidence="1" key="1">
    <citation type="submission" date="2020-03" db="EMBL/GenBank/DDBJ databases">
        <title>Site-based positive gene gene selection in Geosmithia morbida across the United States reveals a broad range of putative effectors and factors for local host and environmental adapation.</title>
        <authorList>
            <person name="Onufrak A."/>
            <person name="Murdoch R.W."/>
            <person name="Gazis R."/>
            <person name="Huff M."/>
            <person name="Staton M."/>
            <person name="Klingeman W."/>
            <person name="Hadziabdic D."/>
        </authorList>
    </citation>
    <scope>NUCLEOTIDE SEQUENCE</scope>
    <source>
        <strain evidence="1">1262</strain>
    </source>
</reference>
<dbReference type="EMBL" id="JAANYQ010000009">
    <property type="protein sequence ID" value="KAF4122519.1"/>
    <property type="molecule type" value="Genomic_DNA"/>
</dbReference>
<accession>A0A9P4YWV9</accession>
<protein>
    <submittedName>
        <fullName evidence="1">Uncharacterized protein</fullName>
    </submittedName>
</protein>
<gene>
    <name evidence="1" type="ORF">GMORB2_7511</name>
</gene>